<dbReference type="EMBL" id="QGNW01000035">
    <property type="protein sequence ID" value="RVX10262.1"/>
    <property type="molecule type" value="Genomic_DNA"/>
</dbReference>
<dbReference type="Proteomes" id="UP000288805">
    <property type="component" value="Unassembled WGS sequence"/>
</dbReference>
<dbReference type="AlphaFoldDB" id="A0A438JMV3"/>
<accession>A0A438JMV3</accession>
<sequence length="126" mass="14111">MIRGKFGEEEGGWRSDMVRDSYRVGVWKVMGKQWDFLKTKISFAVGSGSSFGKMGSVVRSPYVKFSHPYRLCHPIPFKDYLELVDTTKVSFFTSLLGLGVDIGSTSKKRVDVGQQVSLVQEGVTIH</sequence>
<proteinExistence type="predicted"/>
<name>A0A438JMV3_VITVI</name>
<evidence type="ECO:0000313" key="1">
    <source>
        <dbReference type="EMBL" id="RVX10262.1"/>
    </source>
</evidence>
<organism evidence="1 2">
    <name type="scientific">Vitis vinifera</name>
    <name type="common">Grape</name>
    <dbReference type="NCBI Taxonomy" id="29760"/>
    <lineage>
        <taxon>Eukaryota</taxon>
        <taxon>Viridiplantae</taxon>
        <taxon>Streptophyta</taxon>
        <taxon>Embryophyta</taxon>
        <taxon>Tracheophyta</taxon>
        <taxon>Spermatophyta</taxon>
        <taxon>Magnoliopsida</taxon>
        <taxon>eudicotyledons</taxon>
        <taxon>Gunneridae</taxon>
        <taxon>Pentapetalae</taxon>
        <taxon>rosids</taxon>
        <taxon>Vitales</taxon>
        <taxon>Vitaceae</taxon>
        <taxon>Viteae</taxon>
        <taxon>Vitis</taxon>
    </lineage>
</organism>
<evidence type="ECO:0000313" key="2">
    <source>
        <dbReference type="Proteomes" id="UP000288805"/>
    </source>
</evidence>
<gene>
    <name evidence="1" type="ORF">CK203_016045</name>
</gene>
<protein>
    <submittedName>
        <fullName evidence="1">Uncharacterized protein</fullName>
    </submittedName>
</protein>
<reference evidence="1 2" key="1">
    <citation type="journal article" date="2018" name="PLoS Genet.">
        <title>Population sequencing reveals clonal diversity and ancestral inbreeding in the grapevine cultivar Chardonnay.</title>
        <authorList>
            <person name="Roach M.J."/>
            <person name="Johnson D.L."/>
            <person name="Bohlmann J."/>
            <person name="van Vuuren H.J."/>
            <person name="Jones S.J."/>
            <person name="Pretorius I.S."/>
            <person name="Schmidt S.A."/>
            <person name="Borneman A.R."/>
        </authorList>
    </citation>
    <scope>NUCLEOTIDE SEQUENCE [LARGE SCALE GENOMIC DNA]</scope>
    <source>
        <strain evidence="2">cv. Chardonnay</strain>
        <tissue evidence="1">Leaf</tissue>
    </source>
</reference>
<comment type="caution">
    <text evidence="1">The sequence shown here is derived from an EMBL/GenBank/DDBJ whole genome shotgun (WGS) entry which is preliminary data.</text>
</comment>